<dbReference type="Proteomes" id="UP000250266">
    <property type="component" value="Unassembled WGS sequence"/>
</dbReference>
<proteinExistence type="inferred from homology"/>
<dbReference type="InterPro" id="IPR011234">
    <property type="entry name" value="Fumarylacetoacetase-like_C"/>
</dbReference>
<dbReference type="Gene3D" id="3.90.850.10">
    <property type="entry name" value="Fumarylacetoacetase-like, C-terminal domain"/>
    <property type="match status" value="1"/>
</dbReference>
<evidence type="ECO:0000313" key="5">
    <source>
        <dbReference type="Proteomes" id="UP000250266"/>
    </source>
</evidence>
<comment type="similarity">
    <text evidence="1">Belongs to the FAH family.</text>
</comment>
<evidence type="ECO:0000256" key="1">
    <source>
        <dbReference type="ARBA" id="ARBA00010211"/>
    </source>
</evidence>
<gene>
    <name evidence="4" type="ORF">K432DRAFT_11485</name>
</gene>
<dbReference type="SUPFAM" id="SSF56529">
    <property type="entry name" value="FAH"/>
    <property type="match status" value="1"/>
</dbReference>
<dbReference type="FunFam" id="3.90.850.10:FF:000002">
    <property type="entry name" value="2-hydroxyhepta-2,4-diene-1,7-dioate isomerase"/>
    <property type="match status" value="1"/>
</dbReference>
<evidence type="ECO:0000313" key="4">
    <source>
        <dbReference type="EMBL" id="OCK81656.1"/>
    </source>
</evidence>
<evidence type="ECO:0000259" key="3">
    <source>
        <dbReference type="Pfam" id="PF01557"/>
    </source>
</evidence>
<dbReference type="EMBL" id="KV744913">
    <property type="protein sequence ID" value="OCK81656.1"/>
    <property type="molecule type" value="Genomic_DNA"/>
</dbReference>
<keyword evidence="5" id="KW-1185">Reference proteome</keyword>
<reference evidence="4 5" key="1">
    <citation type="journal article" date="2016" name="Nat. Commun.">
        <title>Ectomycorrhizal ecology is imprinted in the genome of the dominant symbiotic fungus Cenococcum geophilum.</title>
        <authorList>
            <consortium name="DOE Joint Genome Institute"/>
            <person name="Peter M."/>
            <person name="Kohler A."/>
            <person name="Ohm R.A."/>
            <person name="Kuo A."/>
            <person name="Krutzmann J."/>
            <person name="Morin E."/>
            <person name="Arend M."/>
            <person name="Barry K.W."/>
            <person name="Binder M."/>
            <person name="Choi C."/>
            <person name="Clum A."/>
            <person name="Copeland A."/>
            <person name="Grisel N."/>
            <person name="Haridas S."/>
            <person name="Kipfer T."/>
            <person name="LaButti K."/>
            <person name="Lindquist E."/>
            <person name="Lipzen A."/>
            <person name="Maire R."/>
            <person name="Meier B."/>
            <person name="Mihaltcheva S."/>
            <person name="Molinier V."/>
            <person name="Murat C."/>
            <person name="Poggeler S."/>
            <person name="Quandt C.A."/>
            <person name="Sperisen C."/>
            <person name="Tritt A."/>
            <person name="Tisserant E."/>
            <person name="Crous P.W."/>
            <person name="Henrissat B."/>
            <person name="Nehls U."/>
            <person name="Egli S."/>
            <person name="Spatafora J.W."/>
            <person name="Grigoriev I.V."/>
            <person name="Martin F.M."/>
        </authorList>
    </citation>
    <scope>NUCLEOTIDE SEQUENCE [LARGE SCALE GENOMIC DNA]</scope>
    <source>
        <strain evidence="4 5">CBS 459.81</strain>
    </source>
</reference>
<dbReference type="GO" id="GO:0050163">
    <property type="term" value="F:oxaloacetate tautomerase activity"/>
    <property type="evidence" value="ECO:0007669"/>
    <property type="project" value="UniProtKB-ARBA"/>
</dbReference>
<dbReference type="InterPro" id="IPR036663">
    <property type="entry name" value="Fumarylacetoacetase_C_sf"/>
</dbReference>
<dbReference type="GO" id="GO:0046872">
    <property type="term" value="F:metal ion binding"/>
    <property type="evidence" value="ECO:0007669"/>
    <property type="project" value="UniProtKB-KW"/>
</dbReference>
<dbReference type="GO" id="GO:0006107">
    <property type="term" value="P:oxaloacetate metabolic process"/>
    <property type="evidence" value="ECO:0007669"/>
    <property type="project" value="UniProtKB-ARBA"/>
</dbReference>
<organism evidence="4 5">
    <name type="scientific">Lepidopterella palustris CBS 459.81</name>
    <dbReference type="NCBI Taxonomy" id="1314670"/>
    <lineage>
        <taxon>Eukaryota</taxon>
        <taxon>Fungi</taxon>
        <taxon>Dikarya</taxon>
        <taxon>Ascomycota</taxon>
        <taxon>Pezizomycotina</taxon>
        <taxon>Dothideomycetes</taxon>
        <taxon>Pleosporomycetidae</taxon>
        <taxon>Mytilinidiales</taxon>
        <taxon>Argynnaceae</taxon>
        <taxon>Lepidopterella</taxon>
    </lineage>
</organism>
<feature type="domain" description="Fumarylacetoacetase-like C-terminal" evidence="3">
    <location>
        <begin position="28"/>
        <end position="234"/>
    </location>
</feature>
<protein>
    <recommendedName>
        <fullName evidence="3">Fumarylacetoacetase-like C-terminal domain-containing protein</fullName>
    </recommendedName>
</protein>
<dbReference type="PANTHER" id="PTHR11820:SF7">
    <property type="entry name" value="ACYLPYRUVASE FAHD1, MITOCHONDRIAL"/>
    <property type="match status" value="1"/>
</dbReference>
<evidence type="ECO:0000256" key="2">
    <source>
        <dbReference type="ARBA" id="ARBA00022723"/>
    </source>
</evidence>
<dbReference type="AlphaFoldDB" id="A0A8E2ED78"/>
<name>A0A8E2ED78_9PEZI</name>
<keyword evidence="2" id="KW-0479">Metal-binding</keyword>
<dbReference type="PANTHER" id="PTHR11820">
    <property type="entry name" value="ACYLPYRUVASE"/>
    <property type="match status" value="1"/>
</dbReference>
<dbReference type="GO" id="GO:0018773">
    <property type="term" value="F:acetylpyruvate hydrolase activity"/>
    <property type="evidence" value="ECO:0007669"/>
    <property type="project" value="TreeGrafter"/>
</dbReference>
<sequence length="239" mass="26141">MHKFLGRRIPADAFLQVLCPLAAVPIMYGIGLNYKAHIAEAGFPTPDTPTVFTKPADALAGPYENIPISKDCQLTMDYEGELTVIIGRPCKNLSPTDNPVDYIVGYTAGNDVSCRWWQMPERSGNQHGYAKSFDKFGPIGPVIVSPSLIPDPGSLHLQTFVNGQERQSTGTDDLLFKIDDCIRHLSRGTTLRPGTIIMTGTPSGVGAFMEPKGFLVDGDVVEVKISEIGTIRNKYVWEK</sequence>
<dbReference type="OrthoDB" id="411064at2759"/>
<dbReference type="Pfam" id="PF01557">
    <property type="entry name" value="FAA_hydrolase"/>
    <property type="match status" value="1"/>
</dbReference>
<accession>A0A8E2ED78</accession>